<comment type="caution">
    <text evidence="2">The sequence shown here is derived from an EMBL/GenBank/DDBJ whole genome shotgun (WGS) entry which is preliminary data.</text>
</comment>
<sequence length="152" mass="16595">MVAAVNDVGLDRGLETPMLDSRCWSKRQQRGVRRAVATTDAEMGKSNSGNGGVERRKKGNMVHTTREGMLAASSPTEVRKQQLASDEEERQLQNRMAATGWNIDGKNAGKQDPRWTESMLTTLDKAGAKDDSTRFASKGRMACASGEQDHVA</sequence>
<dbReference type="EMBL" id="AMZH03017985">
    <property type="protein sequence ID" value="RRT42235.1"/>
    <property type="molecule type" value="Genomic_DNA"/>
</dbReference>
<evidence type="ECO:0000256" key="1">
    <source>
        <dbReference type="SAM" id="MobiDB-lite"/>
    </source>
</evidence>
<organism evidence="2 3">
    <name type="scientific">Ensete ventricosum</name>
    <name type="common">Abyssinian banana</name>
    <name type="synonym">Musa ensete</name>
    <dbReference type="NCBI Taxonomy" id="4639"/>
    <lineage>
        <taxon>Eukaryota</taxon>
        <taxon>Viridiplantae</taxon>
        <taxon>Streptophyta</taxon>
        <taxon>Embryophyta</taxon>
        <taxon>Tracheophyta</taxon>
        <taxon>Spermatophyta</taxon>
        <taxon>Magnoliopsida</taxon>
        <taxon>Liliopsida</taxon>
        <taxon>Zingiberales</taxon>
        <taxon>Musaceae</taxon>
        <taxon>Ensete</taxon>
    </lineage>
</organism>
<evidence type="ECO:0000313" key="2">
    <source>
        <dbReference type="EMBL" id="RRT42235.1"/>
    </source>
</evidence>
<protein>
    <submittedName>
        <fullName evidence="2">Uncharacterized protein</fullName>
    </submittedName>
</protein>
<evidence type="ECO:0000313" key="3">
    <source>
        <dbReference type="Proteomes" id="UP000287651"/>
    </source>
</evidence>
<feature type="region of interest" description="Disordered" evidence="1">
    <location>
        <begin position="26"/>
        <end position="115"/>
    </location>
</feature>
<gene>
    <name evidence="2" type="ORF">B296_00057278</name>
</gene>
<reference evidence="2 3" key="1">
    <citation type="journal article" date="2014" name="Agronomy (Basel)">
        <title>A Draft Genome Sequence for Ensete ventricosum, the Drought-Tolerant Tree Against Hunger.</title>
        <authorList>
            <person name="Harrison J."/>
            <person name="Moore K.A."/>
            <person name="Paszkiewicz K."/>
            <person name="Jones T."/>
            <person name="Grant M."/>
            <person name="Ambacheew D."/>
            <person name="Muzemil S."/>
            <person name="Studholme D.J."/>
        </authorList>
    </citation>
    <scope>NUCLEOTIDE SEQUENCE [LARGE SCALE GENOMIC DNA]</scope>
</reference>
<name>A0A426XS52_ENSVE</name>
<feature type="region of interest" description="Disordered" evidence="1">
    <location>
        <begin position="131"/>
        <end position="152"/>
    </location>
</feature>
<dbReference type="Proteomes" id="UP000287651">
    <property type="component" value="Unassembled WGS sequence"/>
</dbReference>
<proteinExistence type="predicted"/>
<accession>A0A426XS52</accession>
<dbReference type="AlphaFoldDB" id="A0A426XS52"/>